<evidence type="ECO:0000313" key="3">
    <source>
        <dbReference type="EMBL" id="QGZ95858.1"/>
    </source>
</evidence>
<dbReference type="AlphaFoldDB" id="A0A6I6MQZ7"/>
<dbReference type="Proteomes" id="UP000431269">
    <property type="component" value="Chromosome"/>
</dbReference>
<reference evidence="4" key="1">
    <citation type="submission" date="2019-12" db="EMBL/GenBank/DDBJ databases">
        <title>Complete genome of Terracaulis silvestris 0127_4.</title>
        <authorList>
            <person name="Vieira S."/>
            <person name="Riedel T."/>
            <person name="Sproer C."/>
            <person name="Pascual J."/>
            <person name="Boedeker C."/>
            <person name="Overmann J."/>
        </authorList>
    </citation>
    <scope>NUCLEOTIDE SEQUENCE [LARGE SCALE GENOMIC DNA]</scope>
    <source>
        <strain evidence="4">0127_4</strain>
    </source>
</reference>
<organism evidence="3 4">
    <name type="scientific">Terricaulis silvestris</name>
    <dbReference type="NCBI Taxonomy" id="2686094"/>
    <lineage>
        <taxon>Bacteria</taxon>
        <taxon>Pseudomonadati</taxon>
        <taxon>Pseudomonadota</taxon>
        <taxon>Alphaproteobacteria</taxon>
        <taxon>Caulobacterales</taxon>
        <taxon>Caulobacteraceae</taxon>
        <taxon>Terricaulis</taxon>
    </lineage>
</organism>
<feature type="compositionally biased region" description="Basic and acidic residues" evidence="1">
    <location>
        <begin position="371"/>
        <end position="380"/>
    </location>
</feature>
<evidence type="ECO:0000313" key="4">
    <source>
        <dbReference type="Proteomes" id="UP000431269"/>
    </source>
</evidence>
<keyword evidence="2" id="KW-0812">Transmembrane</keyword>
<evidence type="ECO:0000256" key="1">
    <source>
        <dbReference type="SAM" id="MobiDB-lite"/>
    </source>
</evidence>
<dbReference type="KEGG" id="tsv:DSM104635_02711"/>
<evidence type="ECO:0000256" key="2">
    <source>
        <dbReference type="SAM" id="Phobius"/>
    </source>
</evidence>
<accession>A0A6I6MQZ7</accession>
<feature type="transmembrane region" description="Helical" evidence="2">
    <location>
        <begin position="54"/>
        <end position="75"/>
    </location>
</feature>
<keyword evidence="2" id="KW-0472">Membrane</keyword>
<feature type="transmembrane region" description="Helical" evidence="2">
    <location>
        <begin position="20"/>
        <end position="42"/>
    </location>
</feature>
<feature type="region of interest" description="Disordered" evidence="1">
    <location>
        <begin position="336"/>
        <end position="410"/>
    </location>
</feature>
<proteinExistence type="predicted"/>
<gene>
    <name evidence="3" type="ORF">DSM104635_02711</name>
</gene>
<keyword evidence="4" id="KW-1185">Reference proteome</keyword>
<protein>
    <submittedName>
        <fullName evidence="3">Uncharacterized protein</fullName>
    </submittedName>
</protein>
<dbReference type="EMBL" id="CP047045">
    <property type="protein sequence ID" value="QGZ95858.1"/>
    <property type="molecule type" value="Genomic_DNA"/>
</dbReference>
<sequence length="557" mass="59344">MTTPAPNAERPRDPGALLGLLALIVGGVWIVGGLAATVALLGMERVQALTGVEIAALAAALFLPAMMAWFSGLAARDSARARAEASRLADAADRLMNPERSAEDAARQLAITVRGEITTLDRALEATLARLKEVEGRIAQQSDAVDNMGDRAKAGANQMISGMEHERTELLRISEDLTRQAQTIGNSISRHTGAISEAALQAEVEVRAADQALDHRLTSFGAAAALITDRTQHLAGAAQASADSALRLETALSNALDILTKATSLTDAARQSADAASLAANSTAGAIRDTTVRAIDDAKRAADLIRGEAVNVEREASIALERLREAAEEARSAAIGARHAVEDMPSPGTPARSRQPVRMREAPDAPGYDTSWRDQPDSMESRPLPRVRSSEQQPSPFGERGDREPPQGDWTWRQLLSNVDDGGAQQPARREPAEDPVAHLRRQISDPRANAPSLPIVAVIEQAGLKLDEVFSPSGLERIAQRARSGTQSRRRAVRDAAPDASRKLGDYFARNPQANQDAMQFLRHEGGRIAELIGRGRAAMGAEATRAFLLIDAAAG</sequence>
<dbReference type="RefSeq" id="WP_158766684.1">
    <property type="nucleotide sequence ID" value="NZ_CP047045.1"/>
</dbReference>
<name>A0A6I6MQZ7_9CAUL</name>
<keyword evidence="2" id="KW-1133">Transmembrane helix</keyword>